<reference evidence="1" key="1">
    <citation type="submission" date="2022-12" db="EMBL/GenBank/DDBJ databases">
        <authorList>
            <person name="Petersen C."/>
        </authorList>
    </citation>
    <scope>NUCLEOTIDE SEQUENCE</scope>
    <source>
        <strain evidence="1">IBT 29677</strain>
    </source>
</reference>
<reference evidence="1" key="2">
    <citation type="journal article" date="2023" name="IMA Fungus">
        <title>Comparative genomic study of the Penicillium genus elucidates a diverse pangenome and 15 lateral gene transfer events.</title>
        <authorList>
            <person name="Petersen C."/>
            <person name="Sorensen T."/>
            <person name="Nielsen M.R."/>
            <person name="Sondergaard T.E."/>
            <person name="Sorensen J.L."/>
            <person name="Fitzpatrick D.A."/>
            <person name="Frisvad J.C."/>
            <person name="Nielsen K.L."/>
        </authorList>
    </citation>
    <scope>NUCLEOTIDE SEQUENCE</scope>
    <source>
        <strain evidence="1">IBT 29677</strain>
    </source>
</reference>
<dbReference type="RefSeq" id="XP_056482164.1">
    <property type="nucleotide sequence ID" value="XM_056636134.1"/>
</dbReference>
<evidence type="ECO:0000313" key="1">
    <source>
        <dbReference type="EMBL" id="KAJ5378378.1"/>
    </source>
</evidence>
<dbReference type="Proteomes" id="UP001147747">
    <property type="component" value="Unassembled WGS sequence"/>
</dbReference>
<keyword evidence="2" id="KW-1185">Reference proteome</keyword>
<protein>
    <submittedName>
        <fullName evidence="1">Uncharacterized protein</fullName>
    </submittedName>
</protein>
<gene>
    <name evidence="1" type="ORF">N7509_011497</name>
</gene>
<proteinExistence type="predicted"/>
<name>A0A9W9SGW1_9EURO</name>
<evidence type="ECO:0000313" key="2">
    <source>
        <dbReference type="Proteomes" id="UP001147747"/>
    </source>
</evidence>
<dbReference type="AlphaFoldDB" id="A0A9W9SGW1"/>
<sequence length="131" mass="14574">MVDIAMRYSGASFSDIFEKNPQIYVELYLYLDGLIAENRFPLGDGVDTSSPLLIPYQGEEVAHSPQLGISGSGNLYGIQDEGDWETVSFPSNMNGCSDIEDALPRLMEQNEESNSKLGEDFFDYLVFLGEK</sequence>
<dbReference type="EMBL" id="JAPZBU010000011">
    <property type="protein sequence ID" value="KAJ5378378.1"/>
    <property type="molecule type" value="Genomic_DNA"/>
</dbReference>
<comment type="caution">
    <text evidence="1">The sequence shown here is derived from an EMBL/GenBank/DDBJ whole genome shotgun (WGS) entry which is preliminary data.</text>
</comment>
<organism evidence="1 2">
    <name type="scientific">Penicillium cosmopolitanum</name>
    <dbReference type="NCBI Taxonomy" id="1131564"/>
    <lineage>
        <taxon>Eukaryota</taxon>
        <taxon>Fungi</taxon>
        <taxon>Dikarya</taxon>
        <taxon>Ascomycota</taxon>
        <taxon>Pezizomycotina</taxon>
        <taxon>Eurotiomycetes</taxon>
        <taxon>Eurotiomycetidae</taxon>
        <taxon>Eurotiales</taxon>
        <taxon>Aspergillaceae</taxon>
        <taxon>Penicillium</taxon>
    </lineage>
</organism>
<accession>A0A9W9SGW1</accession>
<dbReference type="GeneID" id="81375114"/>